<reference evidence="3 4" key="1">
    <citation type="submission" date="2019-12" db="EMBL/GenBank/DDBJ databases">
        <authorList>
            <person name="Yang R."/>
        </authorList>
    </citation>
    <scope>NUCLEOTIDE SEQUENCE [LARGE SCALE GENOMIC DNA]</scope>
    <source>
        <strain evidence="3 4">DONG20-135</strain>
    </source>
</reference>
<dbReference type="Proteomes" id="UP000434036">
    <property type="component" value="Unassembled WGS sequence"/>
</dbReference>
<evidence type="ECO:0000313" key="4">
    <source>
        <dbReference type="Proteomes" id="UP000434036"/>
    </source>
</evidence>
<dbReference type="EMBL" id="WUUQ01000002">
    <property type="protein sequence ID" value="MXQ73968.1"/>
    <property type="molecule type" value="Genomic_DNA"/>
</dbReference>
<evidence type="ECO:0000256" key="1">
    <source>
        <dbReference type="SAM" id="Phobius"/>
    </source>
</evidence>
<dbReference type="RefSeq" id="WP_160625365.1">
    <property type="nucleotide sequence ID" value="NZ_WUUQ01000002.1"/>
</dbReference>
<reference evidence="3 4" key="2">
    <citation type="submission" date="2020-01" db="EMBL/GenBank/DDBJ databases">
        <title>Clostridiaceae sp. nov. isolated from the gut of human by culturomics.</title>
        <authorList>
            <person name="Chang Y."/>
        </authorList>
    </citation>
    <scope>NUCLEOTIDE SEQUENCE [LARGE SCALE GENOMIC DNA]</scope>
    <source>
        <strain evidence="3 4">DONG20-135</strain>
    </source>
</reference>
<dbReference type="GO" id="GO:0004175">
    <property type="term" value="F:endopeptidase activity"/>
    <property type="evidence" value="ECO:0007669"/>
    <property type="project" value="UniProtKB-ARBA"/>
</dbReference>
<organism evidence="3 4">
    <name type="scientific">Copranaerobaculum intestinale</name>
    <dbReference type="NCBI Taxonomy" id="2692629"/>
    <lineage>
        <taxon>Bacteria</taxon>
        <taxon>Bacillati</taxon>
        <taxon>Bacillota</taxon>
        <taxon>Erysipelotrichia</taxon>
        <taxon>Erysipelotrichales</taxon>
        <taxon>Erysipelotrichaceae</taxon>
        <taxon>Copranaerobaculum</taxon>
    </lineage>
</organism>
<dbReference type="GO" id="GO:0080120">
    <property type="term" value="P:CAAX-box protein maturation"/>
    <property type="evidence" value="ECO:0007669"/>
    <property type="project" value="UniProtKB-ARBA"/>
</dbReference>
<keyword evidence="1" id="KW-1133">Transmembrane helix</keyword>
<comment type="caution">
    <text evidence="3">The sequence shown here is derived from an EMBL/GenBank/DDBJ whole genome shotgun (WGS) entry which is preliminary data.</text>
</comment>
<keyword evidence="1" id="KW-0812">Transmembrane</keyword>
<protein>
    <submittedName>
        <fullName evidence="3">CPBP family intramembrane metalloprotease</fullName>
    </submittedName>
</protein>
<feature type="transmembrane region" description="Helical" evidence="1">
    <location>
        <begin position="32"/>
        <end position="51"/>
    </location>
</feature>
<accession>A0A6N8U722</accession>
<feature type="transmembrane region" description="Helical" evidence="1">
    <location>
        <begin position="149"/>
        <end position="167"/>
    </location>
</feature>
<dbReference type="PANTHER" id="PTHR36435:SF1">
    <property type="entry name" value="CAAX AMINO TERMINAL PROTEASE FAMILY PROTEIN"/>
    <property type="match status" value="1"/>
</dbReference>
<keyword evidence="3" id="KW-0378">Hydrolase</keyword>
<dbReference type="InterPro" id="IPR052710">
    <property type="entry name" value="CAAX_protease"/>
</dbReference>
<dbReference type="GO" id="GO:0006508">
    <property type="term" value="P:proteolysis"/>
    <property type="evidence" value="ECO:0007669"/>
    <property type="project" value="UniProtKB-KW"/>
</dbReference>
<feature type="transmembrane region" description="Helical" evidence="1">
    <location>
        <begin position="209"/>
        <end position="226"/>
    </location>
</feature>
<proteinExistence type="predicted"/>
<feature type="domain" description="CAAX prenyl protease 2/Lysostaphin resistance protein A-like" evidence="2">
    <location>
        <begin position="149"/>
        <end position="244"/>
    </location>
</feature>
<feature type="transmembrane region" description="Helical" evidence="1">
    <location>
        <begin position="233"/>
        <end position="250"/>
    </location>
</feature>
<feature type="transmembrane region" description="Helical" evidence="1">
    <location>
        <begin position="71"/>
        <end position="89"/>
    </location>
</feature>
<dbReference type="PANTHER" id="PTHR36435">
    <property type="entry name" value="SLR1288 PROTEIN"/>
    <property type="match status" value="1"/>
</dbReference>
<keyword evidence="4" id="KW-1185">Reference proteome</keyword>
<name>A0A6N8U722_9FIRM</name>
<dbReference type="GO" id="GO:0008237">
    <property type="term" value="F:metallopeptidase activity"/>
    <property type="evidence" value="ECO:0007669"/>
    <property type="project" value="UniProtKB-KW"/>
</dbReference>
<sequence length="251" mass="28760">MMSLFTRFLYPNVSANGQITKWSKTPLSKTRISLLLLHYFIGYTLIYPYIMARITLMLDPHAVTVGTPIQLITYAYVLIVTIILIWPLLKESWANMPKNPMQIFRIVTRNMILLYVIYIGMSILLTLVTQQSTSNNQTSITQSMDEQRLLTVGVALLFAPIVEECICRGVVFRTLRSRWGFLPCALISGLVFGLLHCYTSIFTGDFNDLWFILIYGLVGFFMCRAYEQSESIYGAILLHFVYNSIAMLFVL</sequence>
<gene>
    <name evidence="3" type="ORF">GSF08_08440</name>
</gene>
<keyword evidence="3" id="KW-0482">Metalloprotease</keyword>
<evidence type="ECO:0000259" key="2">
    <source>
        <dbReference type="Pfam" id="PF02517"/>
    </source>
</evidence>
<keyword evidence="3" id="KW-0645">Protease</keyword>
<feature type="transmembrane region" description="Helical" evidence="1">
    <location>
        <begin position="179"/>
        <end position="203"/>
    </location>
</feature>
<dbReference type="Pfam" id="PF02517">
    <property type="entry name" value="Rce1-like"/>
    <property type="match status" value="1"/>
</dbReference>
<feature type="transmembrane region" description="Helical" evidence="1">
    <location>
        <begin position="110"/>
        <end position="129"/>
    </location>
</feature>
<evidence type="ECO:0000313" key="3">
    <source>
        <dbReference type="EMBL" id="MXQ73968.1"/>
    </source>
</evidence>
<dbReference type="AlphaFoldDB" id="A0A6N8U722"/>
<keyword evidence="1" id="KW-0472">Membrane</keyword>
<dbReference type="InterPro" id="IPR003675">
    <property type="entry name" value="Rce1/LyrA-like_dom"/>
</dbReference>